<evidence type="ECO:0000256" key="3">
    <source>
        <dbReference type="ARBA" id="ARBA00022598"/>
    </source>
</evidence>
<keyword evidence="12" id="KW-1185">Reference proteome</keyword>
<dbReference type="EC" id="6.3.2.2" evidence="8"/>
<dbReference type="Gene3D" id="3.30.590.20">
    <property type="match status" value="1"/>
</dbReference>
<keyword evidence="6 8" id="KW-0067">ATP-binding</keyword>
<dbReference type="RefSeq" id="WP_074633461.1">
    <property type="nucleotide sequence ID" value="NZ_FNKY01000001.1"/>
</dbReference>
<reference evidence="11 12" key="1">
    <citation type="submission" date="2016-10" db="EMBL/GenBank/DDBJ databases">
        <authorList>
            <person name="Varghese N."/>
            <person name="Submissions S."/>
        </authorList>
    </citation>
    <scope>NUCLEOTIDE SEQUENCE [LARGE SCALE GENOMIC DNA]</scope>
    <source>
        <strain evidence="11 12">Nl1</strain>
    </source>
</reference>
<comment type="pathway">
    <text evidence="1 8 9">Sulfur metabolism; glutathione biosynthesis; glutathione from L-cysteine and L-glutamate: step 1/2.</text>
</comment>
<evidence type="ECO:0000256" key="7">
    <source>
        <dbReference type="ARBA" id="ARBA00048819"/>
    </source>
</evidence>
<evidence type="ECO:0000256" key="4">
    <source>
        <dbReference type="ARBA" id="ARBA00022684"/>
    </source>
</evidence>
<comment type="catalytic activity">
    <reaction evidence="7 8 9">
        <text>L-cysteine + L-glutamate + ATP = gamma-L-glutamyl-L-cysteine + ADP + phosphate + H(+)</text>
        <dbReference type="Rhea" id="RHEA:13285"/>
        <dbReference type="ChEBI" id="CHEBI:15378"/>
        <dbReference type="ChEBI" id="CHEBI:29985"/>
        <dbReference type="ChEBI" id="CHEBI:30616"/>
        <dbReference type="ChEBI" id="CHEBI:35235"/>
        <dbReference type="ChEBI" id="CHEBI:43474"/>
        <dbReference type="ChEBI" id="CHEBI:58173"/>
        <dbReference type="ChEBI" id="CHEBI:456216"/>
        <dbReference type="EC" id="6.3.2.2"/>
    </reaction>
</comment>
<dbReference type="PANTHER" id="PTHR38761">
    <property type="entry name" value="GLUTAMATE--CYSTEINE LIGASE"/>
    <property type="match status" value="1"/>
</dbReference>
<dbReference type="PANTHER" id="PTHR38761:SF1">
    <property type="entry name" value="GLUTAMATE--CYSTEINE LIGASE"/>
    <property type="match status" value="1"/>
</dbReference>
<dbReference type="NCBIfam" id="TIGR01434">
    <property type="entry name" value="glu_cys_ligase"/>
    <property type="match status" value="1"/>
</dbReference>
<evidence type="ECO:0000256" key="9">
    <source>
        <dbReference type="RuleBase" id="RU004391"/>
    </source>
</evidence>
<accession>A0ABY0TIQ7</accession>
<dbReference type="Pfam" id="PF04262">
    <property type="entry name" value="Glu_cys_ligase"/>
    <property type="match status" value="1"/>
</dbReference>
<proteinExistence type="inferred from homology"/>
<evidence type="ECO:0000313" key="11">
    <source>
        <dbReference type="EMBL" id="SDQ90033.1"/>
    </source>
</evidence>
<keyword evidence="4 8" id="KW-0317">Glutathione biosynthesis</keyword>
<dbReference type="InterPro" id="IPR006334">
    <property type="entry name" value="Glut_cys_ligase"/>
</dbReference>
<feature type="domain" description="Glutamate--cysteine ligase" evidence="10">
    <location>
        <begin position="17"/>
        <end position="384"/>
    </location>
</feature>
<evidence type="ECO:0000313" key="12">
    <source>
        <dbReference type="Proteomes" id="UP000183471"/>
    </source>
</evidence>
<keyword evidence="3 8" id="KW-0436">Ligase</keyword>
<keyword evidence="5 8" id="KW-0547">Nucleotide-binding</keyword>
<organism evidence="11 12">
    <name type="scientific">Nitrosospira multiformis</name>
    <dbReference type="NCBI Taxonomy" id="1231"/>
    <lineage>
        <taxon>Bacteria</taxon>
        <taxon>Pseudomonadati</taxon>
        <taxon>Pseudomonadota</taxon>
        <taxon>Betaproteobacteria</taxon>
        <taxon>Nitrosomonadales</taxon>
        <taxon>Nitrosomonadaceae</taxon>
        <taxon>Nitrosospira</taxon>
    </lineage>
</organism>
<evidence type="ECO:0000256" key="8">
    <source>
        <dbReference type="HAMAP-Rule" id="MF_00578"/>
    </source>
</evidence>
<protein>
    <recommendedName>
        <fullName evidence="8">Glutamate--cysteine ligase</fullName>
        <ecNumber evidence="8">6.3.2.2</ecNumber>
    </recommendedName>
    <alternativeName>
        <fullName evidence="8">Gamma-ECS</fullName>
        <shortName evidence="8">GCS</shortName>
    </alternativeName>
    <alternativeName>
        <fullName evidence="8">Gamma-glutamylcysteine synthetase</fullName>
    </alternativeName>
</protein>
<comment type="similarity">
    <text evidence="2 8">Belongs to the glutamate--cysteine ligase type 1 family. Type 1 subfamily.</text>
</comment>
<dbReference type="GO" id="GO:0016874">
    <property type="term" value="F:ligase activity"/>
    <property type="evidence" value="ECO:0007669"/>
    <property type="project" value="UniProtKB-KW"/>
</dbReference>
<dbReference type="Proteomes" id="UP000183471">
    <property type="component" value="Unassembled WGS sequence"/>
</dbReference>
<evidence type="ECO:0000256" key="2">
    <source>
        <dbReference type="ARBA" id="ARBA00008772"/>
    </source>
</evidence>
<dbReference type="SUPFAM" id="SSF55931">
    <property type="entry name" value="Glutamine synthetase/guanido kinase"/>
    <property type="match status" value="1"/>
</dbReference>
<sequence length="551" mass="62880">MSNKLAYKWRKASIDASLRSVLVGGLKGIEKESLRITRAGSLSQLPHPRQLGAALTHPHITTDYSEALLELITPALADASQMLGFLTDLHQYVCAHIGDELLLAASMPIGDLRDPVIPIAEYGTSNVGRMKHIYRRGLSYRYGRCMQVIAGIHFNYSLPEPFWPQYQHFMKHSGDLQSFTTQAYMGMIRNLQRYGWLILYLFGSSPAVGKSFIDSRQSAHARTLEKFDETSYYKPYATSLRMSEIGYLNPVQSMFHISFNSMEEYIRDLRRATTIPYLGYERIGAKVGGQYRQLNTHFLQIENEYYTSVRPKQPTRPNERPLQALGSRGIQYIEIRAVDVDLFEPAGISIETMRFLEALSLFCLFQSNAGHDLRQHEEISGNALAVANRGRDPELKLLDHGREIPLRQWALRLCGQMQEICEILDYGDRDKPYTQALSKQVEVIHHPELTASARMLSAMRTQKMSITELVLQKSHEYTRDFRQCTLDASVKRRFDLEVETSLAQQQQLDATHEIPFDHYLSNYFQDAAASSMLSQNLPQNIPDPMIETAAR</sequence>
<comment type="caution">
    <text evidence="11">The sequence shown here is derived from an EMBL/GenBank/DDBJ whole genome shotgun (WGS) entry which is preliminary data.</text>
</comment>
<evidence type="ECO:0000256" key="5">
    <source>
        <dbReference type="ARBA" id="ARBA00022741"/>
    </source>
</evidence>
<evidence type="ECO:0000256" key="1">
    <source>
        <dbReference type="ARBA" id="ARBA00005006"/>
    </source>
</evidence>
<dbReference type="InterPro" id="IPR014746">
    <property type="entry name" value="Gln_synth/guanido_kin_cat_dom"/>
</dbReference>
<dbReference type="HAMAP" id="MF_00578">
    <property type="entry name" value="Glu_cys_ligase"/>
    <property type="match status" value="1"/>
</dbReference>
<gene>
    <name evidence="8" type="primary">gshA</name>
    <name evidence="11" type="ORF">SAMN05216402_2746</name>
</gene>
<name>A0ABY0TIQ7_9PROT</name>
<evidence type="ECO:0000256" key="6">
    <source>
        <dbReference type="ARBA" id="ARBA00022840"/>
    </source>
</evidence>
<evidence type="ECO:0000259" key="10">
    <source>
        <dbReference type="Pfam" id="PF04262"/>
    </source>
</evidence>
<dbReference type="InterPro" id="IPR007370">
    <property type="entry name" value="Glu_cys_ligase"/>
</dbReference>
<dbReference type="EMBL" id="FNKY01000001">
    <property type="protein sequence ID" value="SDQ90033.1"/>
    <property type="molecule type" value="Genomic_DNA"/>
</dbReference>